<feature type="region of interest" description="Disordered" evidence="2">
    <location>
        <begin position="1"/>
        <end position="156"/>
    </location>
</feature>
<keyword evidence="3" id="KW-1185">Reference proteome</keyword>
<sequence length="696" mass="78159">MDTAASQNRAEDYRKEFVDKGTTPTSSETDNCSVHTEIERVAEPGSSGKRRWRSNENRRQNKEKSRSQAGSKRRVELRDYRFKQKSLTNRESSLDSGEGGGDEEEDDGDYAVKQENSGDKELSSNSGNSERQMDVSGYDPNVRNTGVISDSTGILKRSPNPYLVKFPQPCQFSADSRLLSEVVVSPFGESATLTEQQQHKLSVATYDSAVSTMSTPSAVSVSMESRVFSSPSNSERSKSSISPKRPRSPELTKALRLRQEKLKRNRDIDETRIRLKCQHVGEKRDRGSSRGQSGERAGSAAQARRPVLERARSEDSSKSFLRHLAGKDSSCSLGSMKEVEERYSRRKTRSKSDSISKSPLSYENKGTSPDDSPMQNTMTPPAIIETSATSEVFERAPSSLHDKNYPSTHTAERPVTLTPLERRDSSKSSRSRDRKDKEAKKTSQYSSDNPRSSKSKRSSQISKSESVKNALPADDSNPQPALPESSNTDHPTNPARLPNEDTSHGRIPPPETALDSLASAQEVEKTTAVTMDAILRDGLPDIPALENTTESVVIDWRGVFRVEMMRLRREVNEFRKFCQDQIKLHALALENSWSGKSRPDGLQSKNGLRPSEPPRISEQLKDLEVNMELFQKKQRLLDLETEILAKEERLSGKQKDLEEYEKEIIDVEAMLNHRQAICDRRQRALVSLDEVYNSYF</sequence>
<name>A0ABM1VPG0_APLCA</name>
<feature type="compositionally biased region" description="Polar residues" evidence="2">
    <location>
        <begin position="22"/>
        <end position="34"/>
    </location>
</feature>
<feature type="compositionally biased region" description="Polar residues" evidence="2">
    <location>
        <begin position="211"/>
        <end position="223"/>
    </location>
</feature>
<feature type="coiled-coil region" evidence="1">
    <location>
        <begin position="643"/>
        <end position="670"/>
    </location>
</feature>
<accession>A0ABM1VPG0</accession>
<feature type="compositionally biased region" description="Basic and acidic residues" evidence="2">
    <location>
        <begin position="257"/>
        <end position="288"/>
    </location>
</feature>
<evidence type="ECO:0000256" key="2">
    <source>
        <dbReference type="SAM" id="MobiDB-lite"/>
    </source>
</evidence>
<feature type="compositionally biased region" description="Polar residues" evidence="2">
    <location>
        <begin position="476"/>
        <end position="491"/>
    </location>
</feature>
<organism evidence="3 4">
    <name type="scientific">Aplysia californica</name>
    <name type="common">California sea hare</name>
    <dbReference type="NCBI Taxonomy" id="6500"/>
    <lineage>
        <taxon>Eukaryota</taxon>
        <taxon>Metazoa</taxon>
        <taxon>Spiralia</taxon>
        <taxon>Lophotrochozoa</taxon>
        <taxon>Mollusca</taxon>
        <taxon>Gastropoda</taxon>
        <taxon>Heterobranchia</taxon>
        <taxon>Euthyneura</taxon>
        <taxon>Tectipleura</taxon>
        <taxon>Aplysiida</taxon>
        <taxon>Aplysioidea</taxon>
        <taxon>Aplysiidae</taxon>
        <taxon>Aplysia</taxon>
    </lineage>
</organism>
<feature type="compositionally biased region" description="Basic and acidic residues" evidence="2">
    <location>
        <begin position="53"/>
        <end position="66"/>
    </location>
</feature>
<feature type="compositionally biased region" description="Acidic residues" evidence="2">
    <location>
        <begin position="100"/>
        <end position="109"/>
    </location>
</feature>
<protein>
    <submittedName>
        <fullName evidence="4">Pre-mRNA-splicing factor CWC22 homolog</fullName>
    </submittedName>
</protein>
<proteinExistence type="predicted"/>
<gene>
    <name evidence="4" type="primary">LOC101857469</name>
</gene>
<feature type="compositionally biased region" description="Basic and acidic residues" evidence="2">
    <location>
        <begin position="9"/>
        <end position="19"/>
    </location>
</feature>
<dbReference type="GeneID" id="101857469"/>
<feature type="compositionally biased region" description="Basic and acidic residues" evidence="2">
    <location>
        <begin position="73"/>
        <end position="82"/>
    </location>
</feature>
<feature type="compositionally biased region" description="Basic and acidic residues" evidence="2">
    <location>
        <begin position="420"/>
        <end position="441"/>
    </location>
</feature>
<feature type="compositionally biased region" description="Polar residues" evidence="2">
    <location>
        <begin position="142"/>
        <end position="152"/>
    </location>
</feature>
<dbReference type="RefSeq" id="XP_035824302.1">
    <property type="nucleotide sequence ID" value="XM_035968409.1"/>
</dbReference>
<feature type="compositionally biased region" description="Basic and acidic residues" evidence="2">
    <location>
        <begin position="306"/>
        <end position="317"/>
    </location>
</feature>
<evidence type="ECO:0000256" key="1">
    <source>
        <dbReference type="SAM" id="Coils"/>
    </source>
</evidence>
<feature type="compositionally biased region" description="Low complexity" evidence="2">
    <location>
        <begin position="446"/>
        <end position="468"/>
    </location>
</feature>
<feature type="compositionally biased region" description="Basic and acidic residues" evidence="2">
    <location>
        <begin position="110"/>
        <end position="122"/>
    </location>
</feature>
<keyword evidence="1" id="KW-0175">Coiled coil</keyword>
<evidence type="ECO:0000313" key="3">
    <source>
        <dbReference type="Proteomes" id="UP000694888"/>
    </source>
</evidence>
<evidence type="ECO:0000313" key="4">
    <source>
        <dbReference type="RefSeq" id="XP_035824302.1"/>
    </source>
</evidence>
<reference evidence="4" key="1">
    <citation type="submission" date="2025-08" db="UniProtKB">
        <authorList>
            <consortium name="RefSeq"/>
        </authorList>
    </citation>
    <scope>IDENTIFICATION</scope>
</reference>
<feature type="compositionally biased region" description="Low complexity" evidence="2">
    <location>
        <begin position="229"/>
        <end position="243"/>
    </location>
</feature>
<feature type="region of interest" description="Disordered" evidence="2">
    <location>
        <begin position="595"/>
        <end position="614"/>
    </location>
</feature>
<dbReference type="Proteomes" id="UP000694888">
    <property type="component" value="Unplaced"/>
</dbReference>
<feature type="compositionally biased region" description="Polar residues" evidence="2">
    <location>
        <begin position="364"/>
        <end position="379"/>
    </location>
</feature>
<feature type="region of interest" description="Disordered" evidence="2">
    <location>
        <begin position="211"/>
        <end position="512"/>
    </location>
</feature>